<name>A0A5B6WQS9_9ROSI</name>
<dbReference type="OrthoDB" id="1738562at2759"/>
<comment type="caution">
    <text evidence="1">The sequence shown here is derived from an EMBL/GenBank/DDBJ whole genome shotgun (WGS) entry which is preliminary data.</text>
</comment>
<dbReference type="Gene3D" id="3.10.10.10">
    <property type="entry name" value="HIV Type 1 Reverse Transcriptase, subunit A, domain 1"/>
    <property type="match status" value="1"/>
</dbReference>
<evidence type="ECO:0000313" key="1">
    <source>
        <dbReference type="EMBL" id="KAA3483616.1"/>
    </source>
</evidence>
<dbReference type="SUPFAM" id="SSF56672">
    <property type="entry name" value="DNA/RNA polymerases"/>
    <property type="match status" value="1"/>
</dbReference>
<keyword evidence="2" id="KW-1185">Reference proteome</keyword>
<evidence type="ECO:0000313" key="2">
    <source>
        <dbReference type="Proteomes" id="UP000325315"/>
    </source>
</evidence>
<dbReference type="EMBL" id="SMMG02000002">
    <property type="protein sequence ID" value="KAA3483616.1"/>
    <property type="molecule type" value="Genomic_DNA"/>
</dbReference>
<accession>A0A5B6WQS9</accession>
<dbReference type="InterPro" id="IPR043502">
    <property type="entry name" value="DNA/RNA_pol_sf"/>
</dbReference>
<organism evidence="1 2">
    <name type="scientific">Gossypium australe</name>
    <dbReference type="NCBI Taxonomy" id="47621"/>
    <lineage>
        <taxon>Eukaryota</taxon>
        <taxon>Viridiplantae</taxon>
        <taxon>Streptophyta</taxon>
        <taxon>Embryophyta</taxon>
        <taxon>Tracheophyta</taxon>
        <taxon>Spermatophyta</taxon>
        <taxon>Magnoliopsida</taxon>
        <taxon>eudicotyledons</taxon>
        <taxon>Gunneridae</taxon>
        <taxon>Pentapetalae</taxon>
        <taxon>rosids</taxon>
        <taxon>malvids</taxon>
        <taxon>Malvales</taxon>
        <taxon>Malvaceae</taxon>
        <taxon>Malvoideae</taxon>
        <taxon>Gossypium</taxon>
    </lineage>
</organism>
<sequence>MEAKQLENGTRRGPSYFGVKAFAITFEVRLLWRQQYFAKSARVDNRGYQRRLNAIMKEVIKKDVIMWLYAGIIYPISNSSWVSHIQCVPKKGGIIVVSNDNNELIPTHTVIG</sequence>
<dbReference type="Proteomes" id="UP000325315">
    <property type="component" value="Unassembled WGS sequence"/>
</dbReference>
<reference evidence="2" key="1">
    <citation type="journal article" date="2019" name="Plant Biotechnol. J.">
        <title>Genome sequencing of the Australian wild diploid species Gossypium australe highlights disease resistance and delayed gland morphogenesis.</title>
        <authorList>
            <person name="Cai Y."/>
            <person name="Cai X."/>
            <person name="Wang Q."/>
            <person name="Wang P."/>
            <person name="Zhang Y."/>
            <person name="Cai C."/>
            <person name="Xu Y."/>
            <person name="Wang K."/>
            <person name="Zhou Z."/>
            <person name="Wang C."/>
            <person name="Geng S."/>
            <person name="Li B."/>
            <person name="Dong Q."/>
            <person name="Hou Y."/>
            <person name="Wang H."/>
            <person name="Ai P."/>
            <person name="Liu Z."/>
            <person name="Yi F."/>
            <person name="Sun M."/>
            <person name="An G."/>
            <person name="Cheng J."/>
            <person name="Zhang Y."/>
            <person name="Shi Q."/>
            <person name="Xie Y."/>
            <person name="Shi X."/>
            <person name="Chang Y."/>
            <person name="Huang F."/>
            <person name="Chen Y."/>
            <person name="Hong S."/>
            <person name="Mi L."/>
            <person name="Sun Q."/>
            <person name="Zhang L."/>
            <person name="Zhou B."/>
            <person name="Peng R."/>
            <person name="Zhang X."/>
            <person name="Liu F."/>
        </authorList>
    </citation>
    <scope>NUCLEOTIDE SEQUENCE [LARGE SCALE GENOMIC DNA]</scope>
    <source>
        <strain evidence="2">cv. PA1801</strain>
    </source>
</reference>
<keyword evidence="1" id="KW-0548">Nucleotidyltransferase</keyword>
<gene>
    <name evidence="1" type="ORF">EPI10_005775</name>
</gene>
<keyword evidence="1" id="KW-0695">RNA-directed DNA polymerase</keyword>
<keyword evidence="1" id="KW-0808">Transferase</keyword>
<protein>
    <submittedName>
        <fullName evidence="1">Reverse transcriptase-like protein</fullName>
    </submittedName>
</protein>
<dbReference type="GO" id="GO:0003964">
    <property type="term" value="F:RNA-directed DNA polymerase activity"/>
    <property type="evidence" value="ECO:0007669"/>
    <property type="project" value="UniProtKB-KW"/>
</dbReference>
<dbReference type="AlphaFoldDB" id="A0A5B6WQS9"/>
<proteinExistence type="predicted"/>